<name>A0ABW7QZQ0_9ACTN</name>
<evidence type="ECO:0000313" key="2">
    <source>
        <dbReference type="EMBL" id="MFH8550497.1"/>
    </source>
</evidence>
<gene>
    <name evidence="2" type="ORF">ACH4F9_36425</name>
</gene>
<dbReference type="SUPFAM" id="SSF51735">
    <property type="entry name" value="NAD(P)-binding Rossmann-fold domains"/>
    <property type="match status" value="1"/>
</dbReference>
<proteinExistence type="predicted"/>
<dbReference type="InterPro" id="IPR001509">
    <property type="entry name" value="Epimerase_deHydtase"/>
</dbReference>
<dbReference type="Proteomes" id="UP001610818">
    <property type="component" value="Unassembled WGS sequence"/>
</dbReference>
<dbReference type="RefSeq" id="WP_397716995.1">
    <property type="nucleotide sequence ID" value="NZ_JBIRGN010000008.1"/>
</dbReference>
<accession>A0ABW7QZQ0</accession>
<evidence type="ECO:0000313" key="3">
    <source>
        <dbReference type="Proteomes" id="UP001610818"/>
    </source>
</evidence>
<dbReference type="InterPro" id="IPR036291">
    <property type="entry name" value="NAD(P)-bd_dom_sf"/>
</dbReference>
<evidence type="ECO:0000259" key="1">
    <source>
        <dbReference type="Pfam" id="PF01370"/>
    </source>
</evidence>
<protein>
    <submittedName>
        <fullName evidence="2">NAD-dependent epimerase/dehydratase family protein</fullName>
    </submittedName>
</protein>
<reference evidence="2 3" key="1">
    <citation type="submission" date="2024-10" db="EMBL/GenBank/DDBJ databases">
        <title>The Natural Products Discovery Center: Release of the First 8490 Sequenced Strains for Exploring Actinobacteria Biosynthetic Diversity.</title>
        <authorList>
            <person name="Kalkreuter E."/>
            <person name="Kautsar S.A."/>
            <person name="Yang D."/>
            <person name="Bader C.D."/>
            <person name="Teijaro C.N."/>
            <person name="Fluegel L."/>
            <person name="Davis C.M."/>
            <person name="Simpson J.R."/>
            <person name="Lauterbach L."/>
            <person name="Steele A.D."/>
            <person name="Gui C."/>
            <person name="Meng S."/>
            <person name="Li G."/>
            <person name="Viehrig K."/>
            <person name="Ye F."/>
            <person name="Su P."/>
            <person name="Kiefer A.F."/>
            <person name="Nichols A."/>
            <person name="Cepeda A.J."/>
            <person name="Yan W."/>
            <person name="Fan B."/>
            <person name="Jiang Y."/>
            <person name="Adhikari A."/>
            <person name="Zheng C.-J."/>
            <person name="Schuster L."/>
            <person name="Cowan T.M."/>
            <person name="Smanski M.J."/>
            <person name="Chevrette M.G."/>
            <person name="De Carvalho L.P.S."/>
            <person name="Shen B."/>
        </authorList>
    </citation>
    <scope>NUCLEOTIDE SEQUENCE [LARGE SCALE GENOMIC DNA]</scope>
    <source>
        <strain evidence="2 3">NPDC017990</strain>
    </source>
</reference>
<dbReference type="EMBL" id="JBIRGQ010000008">
    <property type="protein sequence ID" value="MFH8550497.1"/>
    <property type="molecule type" value="Genomic_DNA"/>
</dbReference>
<feature type="domain" description="NAD-dependent epimerase/dehydratase" evidence="1">
    <location>
        <begin position="109"/>
        <end position="238"/>
    </location>
</feature>
<dbReference type="Gene3D" id="3.40.50.720">
    <property type="entry name" value="NAD(P)-binding Rossmann-like Domain"/>
    <property type="match status" value="1"/>
</dbReference>
<sequence>MGGGLSDVRLWAGELGAVHRRLVHRFNREEPRQSALAYMRGLVAPLERKNGWTLAEEAGPSGPDRIHWLLNRIEWDADATSRAVTGSDIAYLTVGLPLDSELWERQFPVMMRNVIDACAEHGTKLVFFDNTYMYPGTSTPQTESTAFAPGGRKGRVCGELATMLLEAMRAGRVESLIGRAPEFYGPGRTKSYTNSLVFDRINAGKRPFVPVDADAKRSLIWTPDASRALALLGNTPDAYGQTWHLPVDPDRQSYAQLIEIAGEVTGRKIGYTVLPMLAFRLGRRFVKPLDEMYELLVRYRDDNIFDSSKFAARFPEFQVTSYREGVERILAG</sequence>
<organism evidence="2 3">
    <name type="scientific">Streptomyces longisporoflavus</name>
    <dbReference type="NCBI Taxonomy" id="28044"/>
    <lineage>
        <taxon>Bacteria</taxon>
        <taxon>Bacillati</taxon>
        <taxon>Actinomycetota</taxon>
        <taxon>Actinomycetes</taxon>
        <taxon>Kitasatosporales</taxon>
        <taxon>Streptomycetaceae</taxon>
        <taxon>Streptomyces</taxon>
    </lineage>
</organism>
<comment type="caution">
    <text evidence="2">The sequence shown here is derived from an EMBL/GenBank/DDBJ whole genome shotgun (WGS) entry which is preliminary data.</text>
</comment>
<keyword evidence="3" id="KW-1185">Reference proteome</keyword>
<dbReference type="Pfam" id="PF01370">
    <property type="entry name" value="Epimerase"/>
    <property type="match status" value="1"/>
</dbReference>